<organism evidence="1 2">
    <name type="scientific">Lichtheimia corymbifera JMRC:FSU:9682</name>
    <dbReference type="NCBI Taxonomy" id="1263082"/>
    <lineage>
        <taxon>Eukaryota</taxon>
        <taxon>Fungi</taxon>
        <taxon>Fungi incertae sedis</taxon>
        <taxon>Mucoromycota</taxon>
        <taxon>Mucoromycotina</taxon>
        <taxon>Mucoromycetes</taxon>
        <taxon>Mucorales</taxon>
        <taxon>Lichtheimiaceae</taxon>
        <taxon>Lichtheimia</taxon>
    </lineage>
</organism>
<dbReference type="VEuPathDB" id="FungiDB:LCOR_05964.1"/>
<evidence type="ECO:0000313" key="1">
    <source>
        <dbReference type="EMBL" id="CDH54745.1"/>
    </source>
</evidence>
<evidence type="ECO:0000313" key="2">
    <source>
        <dbReference type="Proteomes" id="UP000027586"/>
    </source>
</evidence>
<dbReference type="Proteomes" id="UP000027586">
    <property type="component" value="Unassembled WGS sequence"/>
</dbReference>
<keyword evidence="2" id="KW-1185">Reference proteome</keyword>
<dbReference type="AlphaFoldDB" id="A0A068RYB6"/>
<accession>A0A068RYB6</accession>
<sequence>MAISLLPLVRCYSRSMLGVNRASRRWLLWRLFQLNYATPWLSISSSQQQRAFVYMEKFLVRRYNWGIIISLGSTPACIKWLCTSQFAEKASWNAPRALKACVELDASMTMGFWKNMVTVLKPTRSSRDRLVLSL</sequence>
<reference evidence="1" key="1">
    <citation type="submission" date="2013-08" db="EMBL/GenBank/DDBJ databases">
        <title>Gene expansion shapes genome architecture in the human pathogen Lichtheimia corymbifera: an evolutionary genomics analysis in the ancient terrestrial Mucorales (Mucoromycotina).</title>
        <authorList>
            <person name="Schwartze V.U."/>
            <person name="Winter S."/>
            <person name="Shelest E."/>
            <person name="Marcet-Houben M."/>
            <person name="Horn F."/>
            <person name="Wehner S."/>
            <person name="Hoffmann K."/>
            <person name="Riege K."/>
            <person name="Sammeth M."/>
            <person name="Nowrousian M."/>
            <person name="Valiante V."/>
            <person name="Linde J."/>
            <person name="Jacobsen I.D."/>
            <person name="Marz M."/>
            <person name="Brakhage A.A."/>
            <person name="Gabaldon T."/>
            <person name="Bocker S."/>
            <person name="Voigt K."/>
        </authorList>
    </citation>
    <scope>NUCLEOTIDE SEQUENCE [LARGE SCALE GENOMIC DNA]</scope>
    <source>
        <strain evidence="1">FSU 9682</strain>
    </source>
</reference>
<name>A0A068RYB6_9FUNG</name>
<gene>
    <name evidence="1" type="ORF">LCOR_05964.1</name>
</gene>
<dbReference type="EMBL" id="CBTN010000025">
    <property type="protein sequence ID" value="CDH54745.1"/>
    <property type="molecule type" value="Genomic_DNA"/>
</dbReference>
<protein>
    <submittedName>
        <fullName evidence="1">Uncharacterized protein</fullName>
    </submittedName>
</protein>
<comment type="caution">
    <text evidence="1">The sequence shown here is derived from an EMBL/GenBank/DDBJ whole genome shotgun (WGS) entry which is preliminary data.</text>
</comment>
<proteinExistence type="predicted"/>